<evidence type="ECO:0000256" key="1">
    <source>
        <dbReference type="ARBA" id="ARBA00023125"/>
    </source>
</evidence>
<evidence type="ECO:0000313" key="5">
    <source>
        <dbReference type="Proteomes" id="UP000267164"/>
    </source>
</evidence>
<reference evidence="4 5" key="1">
    <citation type="submission" date="2018-09" db="EMBL/GenBank/DDBJ databases">
        <title>Nocardia yunnanensis sp. nov., an actinomycete isolated from a soil sample.</title>
        <authorList>
            <person name="Zhang J."/>
        </authorList>
    </citation>
    <scope>NUCLEOTIDE SEQUENCE [LARGE SCALE GENOMIC DNA]</scope>
    <source>
        <strain evidence="4 5">CFHS0054</strain>
    </source>
</reference>
<dbReference type="OrthoDB" id="9796019at2"/>
<dbReference type="PROSITE" id="PS50977">
    <property type="entry name" value="HTH_TETR_2"/>
    <property type="match status" value="1"/>
</dbReference>
<keyword evidence="5" id="KW-1185">Reference proteome</keyword>
<feature type="DNA-binding region" description="H-T-H motif" evidence="2">
    <location>
        <begin position="35"/>
        <end position="54"/>
    </location>
</feature>
<evidence type="ECO:0000313" key="4">
    <source>
        <dbReference type="EMBL" id="AYF76989.1"/>
    </source>
</evidence>
<dbReference type="AlphaFoldDB" id="A0A386ZK27"/>
<dbReference type="Proteomes" id="UP000267164">
    <property type="component" value="Chromosome"/>
</dbReference>
<dbReference type="GO" id="GO:0003677">
    <property type="term" value="F:DNA binding"/>
    <property type="evidence" value="ECO:0007669"/>
    <property type="project" value="UniProtKB-UniRule"/>
</dbReference>
<dbReference type="InterPro" id="IPR001647">
    <property type="entry name" value="HTH_TetR"/>
</dbReference>
<proteinExistence type="predicted"/>
<protein>
    <submittedName>
        <fullName evidence="4">TetR/AcrR family transcriptional regulator</fullName>
    </submittedName>
</protein>
<evidence type="ECO:0000259" key="3">
    <source>
        <dbReference type="PROSITE" id="PS50977"/>
    </source>
</evidence>
<dbReference type="KEGG" id="nyu:D7D52_27875"/>
<dbReference type="Gene3D" id="1.10.10.60">
    <property type="entry name" value="Homeodomain-like"/>
    <property type="match status" value="1"/>
</dbReference>
<dbReference type="EMBL" id="CP032568">
    <property type="protein sequence ID" value="AYF76989.1"/>
    <property type="molecule type" value="Genomic_DNA"/>
</dbReference>
<dbReference type="SUPFAM" id="SSF46689">
    <property type="entry name" value="Homeodomain-like"/>
    <property type="match status" value="1"/>
</dbReference>
<dbReference type="InterPro" id="IPR036271">
    <property type="entry name" value="Tet_transcr_reg_TetR-rel_C_sf"/>
</dbReference>
<keyword evidence="1 2" id="KW-0238">DNA-binding</keyword>
<feature type="domain" description="HTH tetR-type" evidence="3">
    <location>
        <begin position="12"/>
        <end position="72"/>
    </location>
</feature>
<organism evidence="4 5">
    <name type="scientific">Nocardia yunnanensis</name>
    <dbReference type="NCBI Taxonomy" id="2382165"/>
    <lineage>
        <taxon>Bacteria</taxon>
        <taxon>Bacillati</taxon>
        <taxon>Actinomycetota</taxon>
        <taxon>Actinomycetes</taxon>
        <taxon>Mycobacteriales</taxon>
        <taxon>Nocardiaceae</taxon>
        <taxon>Nocardia</taxon>
    </lineage>
</organism>
<dbReference type="RefSeq" id="WP_120741052.1">
    <property type="nucleotide sequence ID" value="NZ_CP032568.1"/>
</dbReference>
<gene>
    <name evidence="4" type="ORF">D7D52_27875</name>
</gene>
<dbReference type="SUPFAM" id="SSF48498">
    <property type="entry name" value="Tetracyclin repressor-like, C-terminal domain"/>
    <property type="match status" value="1"/>
</dbReference>
<evidence type="ECO:0000256" key="2">
    <source>
        <dbReference type="PROSITE-ProRule" id="PRU00335"/>
    </source>
</evidence>
<dbReference type="Gene3D" id="1.10.357.10">
    <property type="entry name" value="Tetracycline Repressor, domain 2"/>
    <property type="match status" value="1"/>
</dbReference>
<sequence>MNRPGRPAGPATETAEIVLTAALELVLTEGAAALTPQRLHTITGVARTTIYRHWPAPKDFLAALIAVAPHPSPAPTGDPIADLHAEVDGLCDRLRDKPVAAFLRALVSASATDADCAELRRRYVGDLLAPFRSALRAAGVTDESEIEDIALGVVAPLLVDTLLLDRPADRERAHRAAAEGLARSTIHHL</sequence>
<dbReference type="InterPro" id="IPR009057">
    <property type="entry name" value="Homeodomain-like_sf"/>
</dbReference>
<accession>A0A386ZK27</accession>
<name>A0A386ZK27_9NOCA</name>